<comment type="caution">
    <text evidence="6">The sequence shown here is derived from an EMBL/GenBank/DDBJ whole genome shotgun (WGS) entry which is preliminary data.</text>
</comment>
<dbReference type="Pfam" id="PF00171">
    <property type="entry name" value="Aldedh"/>
    <property type="match status" value="1"/>
</dbReference>
<dbReference type="RefSeq" id="WP_036528296.1">
    <property type="nucleotide sequence ID" value="NZ_JFYZ01000027.1"/>
</dbReference>
<dbReference type="InterPro" id="IPR016161">
    <property type="entry name" value="Ald_DH/histidinol_DH"/>
</dbReference>
<organism evidence="6 7">
    <name type="scientific">Novosphingobium resinovorum</name>
    <dbReference type="NCBI Taxonomy" id="158500"/>
    <lineage>
        <taxon>Bacteria</taxon>
        <taxon>Pseudomonadati</taxon>
        <taxon>Pseudomonadota</taxon>
        <taxon>Alphaproteobacteria</taxon>
        <taxon>Sphingomonadales</taxon>
        <taxon>Sphingomonadaceae</taxon>
        <taxon>Novosphingobium</taxon>
    </lineage>
</organism>
<accession>A0A031JR76</accession>
<proteinExistence type="inferred from homology"/>
<dbReference type="eggNOG" id="COG1012">
    <property type="taxonomic scope" value="Bacteria"/>
</dbReference>
<dbReference type="PROSITE" id="PS00687">
    <property type="entry name" value="ALDEHYDE_DEHYDR_GLU"/>
    <property type="match status" value="1"/>
</dbReference>
<dbReference type="Gene3D" id="3.40.605.10">
    <property type="entry name" value="Aldehyde Dehydrogenase, Chain A, domain 1"/>
    <property type="match status" value="1"/>
</dbReference>
<dbReference type="InterPro" id="IPR029510">
    <property type="entry name" value="Ald_DH_CS_GLU"/>
</dbReference>
<dbReference type="EMBL" id="JFYZ01000027">
    <property type="protein sequence ID" value="EZP79298.1"/>
    <property type="molecule type" value="Genomic_DNA"/>
</dbReference>
<dbReference type="AlphaFoldDB" id="A0A031JR76"/>
<reference evidence="6 7" key="1">
    <citation type="submission" date="2014-03" db="EMBL/GenBank/DDBJ databases">
        <title>Whole genome sequence of Novosphingobium resinovorum KF1.</title>
        <authorList>
            <person name="Gan H.M."/>
            <person name="Gan H.Y."/>
            <person name="Chew T.H."/>
            <person name="Savka M.A."/>
        </authorList>
    </citation>
    <scope>NUCLEOTIDE SEQUENCE [LARGE SCALE GENOMIC DNA]</scope>
    <source>
        <strain evidence="6 7">KF1</strain>
    </source>
</reference>
<dbReference type="Gene3D" id="3.40.309.10">
    <property type="entry name" value="Aldehyde Dehydrogenase, Chain A, domain 2"/>
    <property type="match status" value="1"/>
</dbReference>
<evidence type="ECO:0000256" key="1">
    <source>
        <dbReference type="ARBA" id="ARBA00009986"/>
    </source>
</evidence>
<evidence type="ECO:0000313" key="6">
    <source>
        <dbReference type="EMBL" id="EZP79298.1"/>
    </source>
</evidence>
<dbReference type="InterPro" id="IPR016163">
    <property type="entry name" value="Ald_DH_C"/>
</dbReference>
<evidence type="ECO:0000256" key="4">
    <source>
        <dbReference type="RuleBase" id="RU003345"/>
    </source>
</evidence>
<name>A0A031JR76_9SPHN</name>
<comment type="similarity">
    <text evidence="1 4">Belongs to the aldehyde dehydrogenase family.</text>
</comment>
<dbReference type="Proteomes" id="UP000024329">
    <property type="component" value="Unassembled WGS sequence"/>
</dbReference>
<feature type="domain" description="Aldehyde dehydrogenase" evidence="5">
    <location>
        <begin position="14"/>
        <end position="475"/>
    </location>
</feature>
<feature type="active site" evidence="3">
    <location>
        <position position="252"/>
    </location>
</feature>
<dbReference type="InterPro" id="IPR016162">
    <property type="entry name" value="Ald_DH_N"/>
</dbReference>
<evidence type="ECO:0000313" key="7">
    <source>
        <dbReference type="Proteomes" id="UP000024329"/>
    </source>
</evidence>
<evidence type="ECO:0000256" key="2">
    <source>
        <dbReference type="ARBA" id="ARBA00023002"/>
    </source>
</evidence>
<dbReference type="GO" id="GO:0016620">
    <property type="term" value="F:oxidoreductase activity, acting on the aldehyde or oxo group of donors, NAD or NADP as acceptor"/>
    <property type="evidence" value="ECO:0007669"/>
    <property type="project" value="InterPro"/>
</dbReference>
<dbReference type="CDD" id="cd07139">
    <property type="entry name" value="ALDH_AldA-Rv0768"/>
    <property type="match status" value="1"/>
</dbReference>
<sequence>MTIFKDAFFIGNEWVAPASDRRFTLLNASTGEEFGSAPEATEADVDAAVAAARKAFDSSGWSDAKPSYRAEVMQRFVAAIAARGDEIARAVSTQNGMPIGLSAMLEGQFGAGVVQYYAQLAEGLGVPDVRPSQMGKETLVDRSPLGVVAAIVPWNFPVTLALNKIAPAMAAGCTVVVKPSPGTILDGYLLAEAALEAGVPAGVLNWVAADREVGAYLVSHPGVDKVAFTGSTGAGRAIARTCGELLRPVTLELGGKSAAILLDDVDVGAFLQGVPTASLLNNGQACYNGTRILAPRRRYDEIVGALAEFANALVVGDALDPATQVGPLASSEHRVKVESYIGIGKQEARLVAGGGRPQATNRGWFVEPTIFANVDNGARIAQEEIFGPVLSVIPYDGEEDAVRIANDSAFGLGGSVWSVDTDHATQVARKVASGTVGVNGYMPSLGAPFGGIKASGLGREFGPEAIGAYQNTKSIYVMG</sequence>
<protein>
    <submittedName>
        <fullName evidence="6">Benzaldehyde-derivatives dehydrogenase</fullName>
    </submittedName>
</protein>
<dbReference type="InterPro" id="IPR015590">
    <property type="entry name" value="Aldehyde_DH_dom"/>
</dbReference>
<gene>
    <name evidence="6" type="ORF">BV97_04061</name>
</gene>
<dbReference type="SUPFAM" id="SSF53720">
    <property type="entry name" value="ALDH-like"/>
    <property type="match status" value="1"/>
</dbReference>
<keyword evidence="2 4" id="KW-0560">Oxidoreductase</keyword>
<dbReference type="FunFam" id="3.40.605.10:FF:000007">
    <property type="entry name" value="NAD/NADP-dependent betaine aldehyde dehydrogenase"/>
    <property type="match status" value="1"/>
</dbReference>
<evidence type="ECO:0000256" key="3">
    <source>
        <dbReference type="PROSITE-ProRule" id="PRU10007"/>
    </source>
</evidence>
<evidence type="ECO:0000259" key="5">
    <source>
        <dbReference type="Pfam" id="PF00171"/>
    </source>
</evidence>
<dbReference type="PANTHER" id="PTHR42804">
    <property type="entry name" value="ALDEHYDE DEHYDROGENASE"/>
    <property type="match status" value="1"/>
</dbReference>
<dbReference type="PANTHER" id="PTHR42804:SF1">
    <property type="entry name" value="ALDEHYDE DEHYDROGENASE-RELATED"/>
    <property type="match status" value="1"/>
</dbReference>
<dbReference type="PATRIC" id="fig|158500.4.peg.4127"/>